<dbReference type="Proteomes" id="UP000789901">
    <property type="component" value="Unassembled WGS sequence"/>
</dbReference>
<dbReference type="EMBL" id="CAJVQB010004050">
    <property type="protein sequence ID" value="CAG8625453.1"/>
    <property type="molecule type" value="Genomic_DNA"/>
</dbReference>
<evidence type="ECO:0000313" key="2">
    <source>
        <dbReference type="Proteomes" id="UP000789901"/>
    </source>
</evidence>
<proteinExistence type="predicted"/>
<keyword evidence="2" id="KW-1185">Reference proteome</keyword>
<reference evidence="1 2" key="1">
    <citation type="submission" date="2021-06" db="EMBL/GenBank/DDBJ databases">
        <authorList>
            <person name="Kallberg Y."/>
            <person name="Tangrot J."/>
            <person name="Rosling A."/>
        </authorList>
    </citation>
    <scope>NUCLEOTIDE SEQUENCE [LARGE SCALE GENOMIC DNA]</scope>
    <source>
        <strain evidence="1 2">120-4 pot B 10/14</strain>
    </source>
</reference>
<comment type="caution">
    <text evidence="1">The sequence shown here is derived from an EMBL/GenBank/DDBJ whole genome shotgun (WGS) entry which is preliminary data.</text>
</comment>
<gene>
    <name evidence="1" type="ORF">GMARGA_LOCUS8056</name>
</gene>
<evidence type="ECO:0000313" key="1">
    <source>
        <dbReference type="EMBL" id="CAG8625453.1"/>
    </source>
</evidence>
<protein>
    <submittedName>
        <fullName evidence="1">35448_t:CDS:1</fullName>
    </submittedName>
</protein>
<accession>A0ABN7ULS7</accession>
<sequence length="54" mass="6262">MSKKDSTNNNKRAKFLQNQHRQSFVAKIVKSINENKDLLQTSYNLEFRESTSGS</sequence>
<name>A0ABN7ULS7_GIGMA</name>
<organism evidence="1 2">
    <name type="scientific">Gigaspora margarita</name>
    <dbReference type="NCBI Taxonomy" id="4874"/>
    <lineage>
        <taxon>Eukaryota</taxon>
        <taxon>Fungi</taxon>
        <taxon>Fungi incertae sedis</taxon>
        <taxon>Mucoromycota</taxon>
        <taxon>Glomeromycotina</taxon>
        <taxon>Glomeromycetes</taxon>
        <taxon>Diversisporales</taxon>
        <taxon>Gigasporaceae</taxon>
        <taxon>Gigaspora</taxon>
    </lineage>
</organism>